<dbReference type="SUPFAM" id="SSF52266">
    <property type="entry name" value="SGNH hydrolase"/>
    <property type="match status" value="1"/>
</dbReference>
<dbReference type="InterPro" id="IPR036514">
    <property type="entry name" value="SGNH_hydro_sf"/>
</dbReference>
<dbReference type="EMBL" id="CP119083">
    <property type="protein sequence ID" value="WEF34864.1"/>
    <property type="molecule type" value="Genomic_DNA"/>
</dbReference>
<dbReference type="Proteomes" id="UP001216510">
    <property type="component" value="Chromosome"/>
</dbReference>
<reference evidence="2 3" key="1">
    <citation type="submission" date="2023-02" db="EMBL/GenBank/DDBJ databases">
        <title>Gemone sequence of Telluria chitinolytica ACM 3522T.</title>
        <authorList>
            <person name="Frediansyah A."/>
            <person name="Miess H."/>
            <person name="Gross H."/>
        </authorList>
    </citation>
    <scope>NUCLEOTIDE SEQUENCE [LARGE SCALE GENOMIC DNA]</scope>
    <source>
        <strain evidence="2 3">ACM 3522</strain>
    </source>
</reference>
<dbReference type="GO" id="GO:0016787">
    <property type="term" value="F:hydrolase activity"/>
    <property type="evidence" value="ECO:0007669"/>
    <property type="project" value="UniProtKB-KW"/>
</dbReference>
<organism evidence="2 3">
    <name type="scientific">Pseudoduganella chitinolytica</name>
    <dbReference type="NCBI Taxonomy" id="34070"/>
    <lineage>
        <taxon>Bacteria</taxon>
        <taxon>Pseudomonadati</taxon>
        <taxon>Pseudomonadota</taxon>
        <taxon>Betaproteobacteria</taxon>
        <taxon>Burkholderiales</taxon>
        <taxon>Oxalobacteraceae</taxon>
        <taxon>Telluria group</taxon>
        <taxon>Pseudoduganella</taxon>
    </lineage>
</organism>
<name>A0ABY8BKF7_9BURK</name>
<gene>
    <name evidence="2" type="ORF">PX653_08910</name>
</gene>
<keyword evidence="2" id="KW-0378">Hydrolase</keyword>
<dbReference type="CDD" id="cd00229">
    <property type="entry name" value="SGNH_hydrolase"/>
    <property type="match status" value="1"/>
</dbReference>
<dbReference type="RefSeq" id="WP_277417535.1">
    <property type="nucleotide sequence ID" value="NZ_CP119083.1"/>
</dbReference>
<feature type="domain" description="SGNH hydrolase-type esterase" evidence="1">
    <location>
        <begin position="327"/>
        <end position="471"/>
    </location>
</feature>
<dbReference type="Pfam" id="PF13472">
    <property type="entry name" value="Lipase_GDSL_2"/>
    <property type="match status" value="1"/>
</dbReference>
<evidence type="ECO:0000313" key="3">
    <source>
        <dbReference type="Proteomes" id="UP001216510"/>
    </source>
</evidence>
<accession>A0ABY8BKF7</accession>
<sequence length="486" mass="49842">MTAIQKNVSSLVDITVAPNIVVTAAAGSAGQAITYNGPTAAAFTIVNTSTQYAIEYRCDGKAWQYLGKGVGARIVGNPTNVFARLINDGATSVQVELSAEGLPTAGDGFPVVPSGLALTASNTQFPNYAKALAELAAGQSAAGVNVGIIGDSLTVGQYALTSAQAGVAPFSLARLLAGMTGGTDNATFGGIQKSDGNIGNLIASDSRITQGAGTSWVCSQLGPKVIGGGFDYVGASAGAPLTFTPDAPWDTVDIYFVTNTAYGTAAVSGAVTGTLNTAGALGLGVLTLTKAHGNGAVTLTPNGTGQIHVVGINCYSKTIPKLNFLKMGVGNSTSGDWADSAANWRSVPALQLFMATSKVPLWIIQLGTNDMMTNVPVATFQTNLQTVVTTVKRTSSNLAGGDVVLMVPPPIPFGTKDEALQMSFRDAIYEVAGANGLRVIDNYVDYVNPANGSARGWYSTVHSLHMNAAGYGQTASNVYKSIVSYR</sequence>
<keyword evidence="3" id="KW-1185">Reference proteome</keyword>
<dbReference type="InterPro" id="IPR013830">
    <property type="entry name" value="SGNH_hydro"/>
</dbReference>
<protein>
    <submittedName>
        <fullName evidence="2">SGNH/GDSL hydrolase family protein</fullName>
    </submittedName>
</protein>
<evidence type="ECO:0000313" key="2">
    <source>
        <dbReference type="EMBL" id="WEF34864.1"/>
    </source>
</evidence>
<proteinExistence type="predicted"/>
<evidence type="ECO:0000259" key="1">
    <source>
        <dbReference type="Pfam" id="PF13472"/>
    </source>
</evidence>
<dbReference type="Gene3D" id="3.40.50.1110">
    <property type="entry name" value="SGNH hydrolase"/>
    <property type="match status" value="1"/>
</dbReference>